<evidence type="ECO:0000313" key="8">
    <source>
        <dbReference type="Proteomes" id="UP000828390"/>
    </source>
</evidence>
<dbReference type="EMBL" id="JAIWYP010000005">
    <property type="protein sequence ID" value="KAH3819708.1"/>
    <property type="molecule type" value="Genomic_DNA"/>
</dbReference>
<keyword evidence="2 5" id="KW-0812">Transmembrane</keyword>
<feature type="transmembrane region" description="Helical" evidence="5">
    <location>
        <begin position="147"/>
        <end position="165"/>
    </location>
</feature>
<comment type="caution">
    <text evidence="7">The sequence shown here is derived from an EMBL/GenBank/DDBJ whole genome shotgun (WGS) entry which is preliminary data.</text>
</comment>
<gene>
    <name evidence="7" type="ORF">DPMN_121451</name>
</gene>
<sequence>MKYDAITIVLGEFGKYQKIVYFLVCLPVISIGIQVLLSVFSLASPSYRCSLPGSSNDSFAVRDIHHAIRINQSIPIKYKDGTSFIYESCKVYSTNENTTYNEFNVPINASVGSCDSWVYDQSTFQKTVITEFDLVCGQELARANANMATMAGLLIGAFSVGGVVSDVFGRKMGIMISSLFHVVGAFGSSFPTTYIVFVIFRFLMGISTTGLFGSLFVLGMELVGPSYRVAAGITVELFWCTGLFVLCFVAFFVRSWNYLQLAVACPTVLLFLCYWLPESPRWLISKGRYKEARVVLQKCAKVNGVTLPDDIIGNDTMEHRRSQSVLKIFTAPKLLVRTLIIYLNWIVVNMVYYGLSLNVGNLSGDIYLNFAINSLCELGAYVMCLLLLNRVGRKWLHCGSMILGGAACLSTIFTVLYANENQHWITVMLPNIGKFGISAAFAIIWFWTAELFPTVVRSSGVGSSNMMGRLGSMLCPYIVEIGTFIKGDFGKSLPLIIFGSMAFIAGLLSLLLPETRGTVLPETIEDAENFGRHNKPAVTEVVLQVVETGL</sequence>
<keyword evidence="3 5" id="KW-1133">Transmembrane helix</keyword>
<feature type="domain" description="Major facilitator superfamily (MFS) profile" evidence="6">
    <location>
        <begin position="101"/>
        <end position="517"/>
    </location>
</feature>
<accession>A0A9D4JT46</accession>
<dbReference type="InterPro" id="IPR005829">
    <property type="entry name" value="Sugar_transporter_CS"/>
</dbReference>
<dbReference type="GO" id="GO:0022857">
    <property type="term" value="F:transmembrane transporter activity"/>
    <property type="evidence" value="ECO:0007669"/>
    <property type="project" value="InterPro"/>
</dbReference>
<evidence type="ECO:0000256" key="5">
    <source>
        <dbReference type="SAM" id="Phobius"/>
    </source>
</evidence>
<organism evidence="7 8">
    <name type="scientific">Dreissena polymorpha</name>
    <name type="common">Zebra mussel</name>
    <name type="synonym">Mytilus polymorpha</name>
    <dbReference type="NCBI Taxonomy" id="45954"/>
    <lineage>
        <taxon>Eukaryota</taxon>
        <taxon>Metazoa</taxon>
        <taxon>Spiralia</taxon>
        <taxon>Lophotrochozoa</taxon>
        <taxon>Mollusca</taxon>
        <taxon>Bivalvia</taxon>
        <taxon>Autobranchia</taxon>
        <taxon>Heteroconchia</taxon>
        <taxon>Euheterodonta</taxon>
        <taxon>Imparidentia</taxon>
        <taxon>Neoheterodontei</taxon>
        <taxon>Myida</taxon>
        <taxon>Dreissenoidea</taxon>
        <taxon>Dreissenidae</taxon>
        <taxon>Dreissena</taxon>
    </lineage>
</organism>
<dbReference type="InterPro" id="IPR005828">
    <property type="entry name" value="MFS_sugar_transport-like"/>
</dbReference>
<keyword evidence="4 5" id="KW-0472">Membrane</keyword>
<feature type="transmembrane region" description="Helical" evidence="5">
    <location>
        <begin position="20"/>
        <end position="43"/>
    </location>
</feature>
<feature type="transmembrane region" description="Helical" evidence="5">
    <location>
        <begin position="172"/>
        <end position="188"/>
    </location>
</feature>
<feature type="transmembrane region" description="Helical" evidence="5">
    <location>
        <begin position="395"/>
        <end position="418"/>
    </location>
</feature>
<dbReference type="PANTHER" id="PTHR24064">
    <property type="entry name" value="SOLUTE CARRIER FAMILY 22 MEMBER"/>
    <property type="match status" value="1"/>
</dbReference>
<feature type="transmembrane region" description="Helical" evidence="5">
    <location>
        <begin position="194"/>
        <end position="218"/>
    </location>
</feature>
<name>A0A9D4JT46_DREPO</name>
<evidence type="ECO:0000313" key="7">
    <source>
        <dbReference type="EMBL" id="KAH3819708.1"/>
    </source>
</evidence>
<protein>
    <recommendedName>
        <fullName evidence="6">Major facilitator superfamily (MFS) profile domain-containing protein</fullName>
    </recommendedName>
</protein>
<evidence type="ECO:0000259" key="6">
    <source>
        <dbReference type="PROSITE" id="PS50850"/>
    </source>
</evidence>
<dbReference type="PROSITE" id="PS50850">
    <property type="entry name" value="MFS"/>
    <property type="match status" value="1"/>
</dbReference>
<evidence type="ECO:0000256" key="1">
    <source>
        <dbReference type="ARBA" id="ARBA00004141"/>
    </source>
</evidence>
<dbReference type="Gene3D" id="1.20.1250.20">
    <property type="entry name" value="MFS general substrate transporter like domains"/>
    <property type="match status" value="1"/>
</dbReference>
<feature type="transmembrane region" description="Helical" evidence="5">
    <location>
        <begin position="230"/>
        <end position="252"/>
    </location>
</feature>
<dbReference type="AlphaFoldDB" id="A0A9D4JT46"/>
<evidence type="ECO:0000256" key="2">
    <source>
        <dbReference type="ARBA" id="ARBA00022692"/>
    </source>
</evidence>
<dbReference type="PROSITE" id="PS00216">
    <property type="entry name" value="SUGAR_TRANSPORT_1"/>
    <property type="match status" value="1"/>
</dbReference>
<dbReference type="SUPFAM" id="SSF103473">
    <property type="entry name" value="MFS general substrate transporter"/>
    <property type="match status" value="1"/>
</dbReference>
<feature type="transmembrane region" description="Helical" evidence="5">
    <location>
        <begin position="258"/>
        <end position="276"/>
    </location>
</feature>
<evidence type="ECO:0000256" key="3">
    <source>
        <dbReference type="ARBA" id="ARBA00022989"/>
    </source>
</evidence>
<proteinExistence type="predicted"/>
<dbReference type="CDD" id="cd17317">
    <property type="entry name" value="MFS_SLC22"/>
    <property type="match status" value="1"/>
</dbReference>
<comment type="subcellular location">
    <subcellularLocation>
        <location evidence="1">Membrane</location>
        <topology evidence="1">Multi-pass membrane protein</topology>
    </subcellularLocation>
</comment>
<feature type="transmembrane region" description="Helical" evidence="5">
    <location>
        <begin position="493"/>
        <end position="512"/>
    </location>
</feature>
<dbReference type="Pfam" id="PF00083">
    <property type="entry name" value="Sugar_tr"/>
    <property type="match status" value="1"/>
</dbReference>
<feature type="transmembrane region" description="Helical" evidence="5">
    <location>
        <begin position="367"/>
        <end position="388"/>
    </location>
</feature>
<feature type="transmembrane region" description="Helical" evidence="5">
    <location>
        <begin position="424"/>
        <end position="447"/>
    </location>
</feature>
<reference evidence="7" key="1">
    <citation type="journal article" date="2019" name="bioRxiv">
        <title>The Genome of the Zebra Mussel, Dreissena polymorpha: A Resource for Invasive Species Research.</title>
        <authorList>
            <person name="McCartney M.A."/>
            <person name="Auch B."/>
            <person name="Kono T."/>
            <person name="Mallez S."/>
            <person name="Zhang Y."/>
            <person name="Obille A."/>
            <person name="Becker A."/>
            <person name="Abrahante J.E."/>
            <person name="Garbe J."/>
            <person name="Badalamenti J.P."/>
            <person name="Herman A."/>
            <person name="Mangelson H."/>
            <person name="Liachko I."/>
            <person name="Sullivan S."/>
            <person name="Sone E.D."/>
            <person name="Koren S."/>
            <person name="Silverstein K.A.T."/>
            <person name="Beckman K.B."/>
            <person name="Gohl D.M."/>
        </authorList>
    </citation>
    <scope>NUCLEOTIDE SEQUENCE</scope>
    <source>
        <strain evidence="7">Duluth1</strain>
        <tissue evidence="7">Whole animal</tissue>
    </source>
</reference>
<dbReference type="InterPro" id="IPR036259">
    <property type="entry name" value="MFS_trans_sf"/>
</dbReference>
<dbReference type="Proteomes" id="UP000828390">
    <property type="component" value="Unassembled WGS sequence"/>
</dbReference>
<reference evidence="7" key="2">
    <citation type="submission" date="2020-11" db="EMBL/GenBank/DDBJ databases">
        <authorList>
            <person name="McCartney M.A."/>
            <person name="Auch B."/>
            <person name="Kono T."/>
            <person name="Mallez S."/>
            <person name="Becker A."/>
            <person name="Gohl D.M."/>
            <person name="Silverstein K.A.T."/>
            <person name="Koren S."/>
            <person name="Bechman K.B."/>
            <person name="Herman A."/>
            <person name="Abrahante J.E."/>
            <person name="Garbe J."/>
        </authorList>
    </citation>
    <scope>NUCLEOTIDE SEQUENCE</scope>
    <source>
        <strain evidence="7">Duluth1</strain>
        <tissue evidence="7">Whole animal</tissue>
    </source>
</reference>
<dbReference type="InterPro" id="IPR020846">
    <property type="entry name" value="MFS_dom"/>
</dbReference>
<feature type="transmembrane region" description="Helical" evidence="5">
    <location>
        <begin position="334"/>
        <end position="355"/>
    </location>
</feature>
<evidence type="ECO:0000256" key="4">
    <source>
        <dbReference type="ARBA" id="ARBA00023136"/>
    </source>
</evidence>
<keyword evidence="8" id="KW-1185">Reference proteome</keyword>
<dbReference type="GO" id="GO:0016020">
    <property type="term" value="C:membrane"/>
    <property type="evidence" value="ECO:0007669"/>
    <property type="project" value="UniProtKB-SubCell"/>
</dbReference>
<dbReference type="OrthoDB" id="2544694at2759"/>